<evidence type="ECO:0000313" key="1">
    <source>
        <dbReference type="EMBL" id="CAA7263252.1"/>
    </source>
</evidence>
<organism evidence="1 2">
    <name type="scientific">Cyclocybe aegerita</name>
    <name type="common">Black poplar mushroom</name>
    <name type="synonym">Agrocybe aegerita</name>
    <dbReference type="NCBI Taxonomy" id="1973307"/>
    <lineage>
        <taxon>Eukaryota</taxon>
        <taxon>Fungi</taxon>
        <taxon>Dikarya</taxon>
        <taxon>Basidiomycota</taxon>
        <taxon>Agaricomycotina</taxon>
        <taxon>Agaricomycetes</taxon>
        <taxon>Agaricomycetidae</taxon>
        <taxon>Agaricales</taxon>
        <taxon>Agaricineae</taxon>
        <taxon>Bolbitiaceae</taxon>
        <taxon>Cyclocybe</taxon>
    </lineage>
</organism>
<accession>A0A8S0WQY1</accession>
<evidence type="ECO:0008006" key="3">
    <source>
        <dbReference type="Google" id="ProtNLM"/>
    </source>
</evidence>
<protein>
    <recommendedName>
        <fullName evidence="3">F-box domain-containing protein</fullName>
    </recommendedName>
</protein>
<gene>
    <name evidence="1" type="ORF">AAE3_LOCUS5266</name>
</gene>
<dbReference type="AlphaFoldDB" id="A0A8S0WQY1"/>
<comment type="caution">
    <text evidence="1">The sequence shown here is derived from an EMBL/GenBank/DDBJ whole genome shotgun (WGS) entry which is preliminary data.</text>
</comment>
<dbReference type="EMBL" id="CACVBS010000038">
    <property type="protein sequence ID" value="CAA7263252.1"/>
    <property type="molecule type" value="Genomic_DNA"/>
</dbReference>
<dbReference type="Proteomes" id="UP000467700">
    <property type="component" value="Unassembled WGS sequence"/>
</dbReference>
<keyword evidence="2" id="KW-1185">Reference proteome</keyword>
<dbReference type="OrthoDB" id="3235026at2759"/>
<dbReference type="SUPFAM" id="SSF52047">
    <property type="entry name" value="RNI-like"/>
    <property type="match status" value="1"/>
</dbReference>
<evidence type="ECO:0000313" key="2">
    <source>
        <dbReference type="Proteomes" id="UP000467700"/>
    </source>
</evidence>
<dbReference type="InterPro" id="IPR032675">
    <property type="entry name" value="LRR_dom_sf"/>
</dbReference>
<sequence>MEPTSSAIPSASWHALPNEMKLAVIDALDAEDVKALSKVDQLTYQACVPAQFRKVKLDSYEALERFLENVPRSYCSYIEELELCTQSETAHFLPVLPRVRADSVITLLLASPAISKLVLKVAGSLDKSVLTPFPYLNNLKQLSISNCGDEQRTPLSERFVVYMAASIRNLEELFLDRITRSQLHAPELEGAYPCVPLAMNDEDIPDHPVLGSELSLPSLLQIPTLHKLTIRDTHLGHSGWTTTPVACRLQVLDIGSCYHEDEGFNTRCTERIMAAVGPTVDEFSLTAAVSDSVFSKPSATPLQRLRKLHISPYFPVDSVVETMSNLAGSPVEGISVQCFEEDVVDVCTALEEFLSLRVERGPEFYHRLQRIDVSVAADDDGMTPTQEEREERIQAARRLQELCRDLQLASVVDKFDKFAAAVATKMGGSGNAGPISFTDARRYPAKGRSMTL</sequence>
<reference evidence="1 2" key="1">
    <citation type="submission" date="2020-01" db="EMBL/GenBank/DDBJ databases">
        <authorList>
            <person name="Gupta K D."/>
        </authorList>
    </citation>
    <scope>NUCLEOTIDE SEQUENCE [LARGE SCALE GENOMIC DNA]</scope>
</reference>
<dbReference type="Gene3D" id="3.80.10.10">
    <property type="entry name" value="Ribonuclease Inhibitor"/>
    <property type="match status" value="1"/>
</dbReference>
<name>A0A8S0WQY1_CYCAE</name>
<proteinExistence type="predicted"/>